<protein>
    <submittedName>
        <fullName evidence="1">Fatty acid elongase</fullName>
    </submittedName>
</protein>
<accession>A0ACB5SKL0</accession>
<name>A0ACB5SKL0_9PEZI</name>
<dbReference type="Proteomes" id="UP001165186">
    <property type="component" value="Unassembled WGS sequence"/>
</dbReference>
<dbReference type="EMBL" id="BSXG01000121">
    <property type="protein sequence ID" value="GME45924.1"/>
    <property type="molecule type" value="Genomic_DNA"/>
</dbReference>
<sequence>MHTASELLGLGSFQFRPGTTPMGTLKESAIGIAVYYVAVFGGAELMKNRKPYDLKFAFKLHNLFLTVGSAGLLGLFLKEIVPTVREQGIYDSVCRKDAGWTQPLLALYYINYLFKYLEFVDTMFLVLKKKPLTFLHTYHHGATAFLCYTQLVGQTPVSWVPIVLNLGVHTIMYWYYFQSARGVRVWWKQYITMTQIIQFVIDMFFIYFTTYNIFVKDFFPNAPVYGYCEGGGVAASTGCAILTSYLFLFIGFYIASYKGPGKAPRKPVAKPEPTSYPKKGLAKGWSSTLDPLLQNGGEMVKLARLDTIGEV</sequence>
<organism evidence="1 2">
    <name type="scientific">Neofusicoccum parvum</name>
    <dbReference type="NCBI Taxonomy" id="310453"/>
    <lineage>
        <taxon>Eukaryota</taxon>
        <taxon>Fungi</taxon>
        <taxon>Dikarya</taxon>
        <taxon>Ascomycota</taxon>
        <taxon>Pezizomycotina</taxon>
        <taxon>Dothideomycetes</taxon>
        <taxon>Dothideomycetes incertae sedis</taxon>
        <taxon>Botryosphaeriales</taxon>
        <taxon>Botryosphaeriaceae</taxon>
        <taxon>Neofusicoccum</taxon>
    </lineage>
</organism>
<evidence type="ECO:0000313" key="1">
    <source>
        <dbReference type="EMBL" id="GME45924.1"/>
    </source>
</evidence>
<proteinExistence type="predicted"/>
<evidence type="ECO:0000313" key="2">
    <source>
        <dbReference type="Proteomes" id="UP001165186"/>
    </source>
</evidence>
<keyword evidence="2" id="KW-1185">Reference proteome</keyword>
<gene>
    <name evidence="1" type="primary">g6449</name>
    <name evidence="1" type="ORF">NpPPO83_00006449</name>
</gene>
<comment type="caution">
    <text evidence="1">The sequence shown here is derived from an EMBL/GenBank/DDBJ whole genome shotgun (WGS) entry which is preliminary data.</text>
</comment>
<reference evidence="1" key="1">
    <citation type="submission" date="2024-09" db="EMBL/GenBank/DDBJ databases">
        <title>Draft Genome Sequences of Neofusicoccum parvum.</title>
        <authorList>
            <person name="Ashida A."/>
            <person name="Camagna M."/>
            <person name="Tanaka A."/>
            <person name="Takemoto D."/>
        </authorList>
    </citation>
    <scope>NUCLEOTIDE SEQUENCE</scope>
    <source>
        <strain evidence="1">PPO83</strain>
    </source>
</reference>